<comment type="caution">
    <text evidence="1">The sequence shown here is derived from an EMBL/GenBank/DDBJ whole genome shotgun (WGS) entry which is preliminary data.</text>
</comment>
<reference evidence="1" key="1">
    <citation type="submission" date="2021-03" db="EMBL/GenBank/DDBJ databases">
        <title>Evolutionary priming and transition to the ectomycorrhizal habit in an iconic lineage of mushroom-forming fungi: is preadaptation a requirement?</title>
        <authorList>
            <consortium name="DOE Joint Genome Institute"/>
            <person name="Looney B.P."/>
            <person name="Miyauchi S."/>
            <person name="Morin E."/>
            <person name="Drula E."/>
            <person name="Courty P.E."/>
            <person name="Chicoki N."/>
            <person name="Fauchery L."/>
            <person name="Kohler A."/>
            <person name="Kuo A."/>
            <person name="LaButti K."/>
            <person name="Pangilinan J."/>
            <person name="Lipzen A."/>
            <person name="Riley R."/>
            <person name="Andreopoulos W."/>
            <person name="He G."/>
            <person name="Johnson J."/>
            <person name="Barry K.W."/>
            <person name="Grigoriev I.V."/>
            <person name="Nagy L."/>
            <person name="Hibbett D."/>
            <person name="Henrissat B."/>
            <person name="Matheny P.B."/>
            <person name="Labbe J."/>
            <person name="Martin A.F."/>
        </authorList>
    </citation>
    <scope>NUCLEOTIDE SEQUENCE</scope>
    <source>
        <strain evidence="1">BPL698</strain>
    </source>
</reference>
<sequence length="226" mass="24389">MFLELLGRRSRADHDPILPTLRRKKQTNNQNKKVSLLVINASLPVLATTARDNVATHLDIALVSANGSAGVILLAMLSYNTLTRPCAFDRVRRDEIALACVALLDMVAAVAWSIRLDREATFCARPRPGSSSSSSAAGPCHTALVCIGLLLAWTSVVIDGTLSAHYAAFSADHGTKKRKPPPLPISVSNRVISSPVIIHAGQFTIAENEHYADGRFGDFTNIPLRK</sequence>
<evidence type="ECO:0000313" key="1">
    <source>
        <dbReference type="EMBL" id="KAI9463399.1"/>
    </source>
</evidence>
<proteinExistence type="predicted"/>
<protein>
    <submittedName>
        <fullName evidence="1">Uncharacterized protein</fullName>
    </submittedName>
</protein>
<dbReference type="EMBL" id="JAGFNK010000158">
    <property type="protein sequence ID" value="KAI9463399.1"/>
    <property type="molecule type" value="Genomic_DNA"/>
</dbReference>
<dbReference type="Proteomes" id="UP001207468">
    <property type="component" value="Unassembled WGS sequence"/>
</dbReference>
<evidence type="ECO:0000313" key="2">
    <source>
        <dbReference type="Proteomes" id="UP001207468"/>
    </source>
</evidence>
<keyword evidence="2" id="KW-1185">Reference proteome</keyword>
<organism evidence="1 2">
    <name type="scientific">Russula earlei</name>
    <dbReference type="NCBI Taxonomy" id="71964"/>
    <lineage>
        <taxon>Eukaryota</taxon>
        <taxon>Fungi</taxon>
        <taxon>Dikarya</taxon>
        <taxon>Basidiomycota</taxon>
        <taxon>Agaricomycotina</taxon>
        <taxon>Agaricomycetes</taxon>
        <taxon>Russulales</taxon>
        <taxon>Russulaceae</taxon>
        <taxon>Russula</taxon>
    </lineage>
</organism>
<gene>
    <name evidence="1" type="ORF">F5148DRAFT_1286142</name>
</gene>
<name>A0ACC0U4Y8_9AGAM</name>
<accession>A0ACC0U4Y8</accession>